<evidence type="ECO:0000313" key="3">
    <source>
        <dbReference type="Proteomes" id="UP000807353"/>
    </source>
</evidence>
<gene>
    <name evidence="2" type="ORF">BDZ94DRAFT_1239144</name>
</gene>
<proteinExistence type="predicted"/>
<dbReference type="AlphaFoldDB" id="A0A9P5Y1C6"/>
<organism evidence="2 3">
    <name type="scientific">Collybia nuda</name>
    <dbReference type="NCBI Taxonomy" id="64659"/>
    <lineage>
        <taxon>Eukaryota</taxon>
        <taxon>Fungi</taxon>
        <taxon>Dikarya</taxon>
        <taxon>Basidiomycota</taxon>
        <taxon>Agaricomycotina</taxon>
        <taxon>Agaricomycetes</taxon>
        <taxon>Agaricomycetidae</taxon>
        <taxon>Agaricales</taxon>
        <taxon>Tricholomatineae</taxon>
        <taxon>Clitocybaceae</taxon>
        <taxon>Collybia</taxon>
    </lineage>
</organism>
<comment type="caution">
    <text evidence="2">The sequence shown here is derived from an EMBL/GenBank/DDBJ whole genome shotgun (WGS) entry which is preliminary data.</text>
</comment>
<protein>
    <submittedName>
        <fullName evidence="2">Uncharacterized protein</fullName>
    </submittedName>
</protein>
<evidence type="ECO:0000313" key="2">
    <source>
        <dbReference type="EMBL" id="KAF9459566.1"/>
    </source>
</evidence>
<dbReference type="Proteomes" id="UP000807353">
    <property type="component" value="Unassembled WGS sequence"/>
</dbReference>
<keyword evidence="1" id="KW-0175">Coiled coil</keyword>
<dbReference type="EMBL" id="MU150314">
    <property type="protein sequence ID" value="KAF9459566.1"/>
    <property type="molecule type" value="Genomic_DNA"/>
</dbReference>
<feature type="coiled-coil region" evidence="1">
    <location>
        <begin position="16"/>
        <end position="61"/>
    </location>
</feature>
<reference evidence="2" key="1">
    <citation type="submission" date="2020-11" db="EMBL/GenBank/DDBJ databases">
        <authorList>
            <consortium name="DOE Joint Genome Institute"/>
            <person name="Ahrendt S."/>
            <person name="Riley R."/>
            <person name="Andreopoulos W."/>
            <person name="Labutti K."/>
            <person name="Pangilinan J."/>
            <person name="Ruiz-Duenas F.J."/>
            <person name="Barrasa J.M."/>
            <person name="Sanchez-Garcia M."/>
            <person name="Camarero S."/>
            <person name="Miyauchi S."/>
            <person name="Serrano A."/>
            <person name="Linde D."/>
            <person name="Babiker R."/>
            <person name="Drula E."/>
            <person name="Ayuso-Fernandez I."/>
            <person name="Pacheco R."/>
            <person name="Padilla G."/>
            <person name="Ferreira P."/>
            <person name="Barriuso J."/>
            <person name="Kellner H."/>
            <person name="Castanera R."/>
            <person name="Alfaro M."/>
            <person name="Ramirez L."/>
            <person name="Pisabarro A.G."/>
            <person name="Kuo A."/>
            <person name="Tritt A."/>
            <person name="Lipzen A."/>
            <person name="He G."/>
            <person name="Yan M."/>
            <person name="Ng V."/>
            <person name="Cullen D."/>
            <person name="Martin F."/>
            <person name="Rosso M.-N."/>
            <person name="Henrissat B."/>
            <person name="Hibbett D."/>
            <person name="Martinez A.T."/>
            <person name="Grigoriev I.V."/>
        </authorList>
    </citation>
    <scope>NUCLEOTIDE SEQUENCE</scope>
    <source>
        <strain evidence="2">CBS 247.69</strain>
    </source>
</reference>
<sequence>MSRQLAASTEELSSIKESMRISISKMETEVEVANAESKAAYQELEQSNTAVNVAYTQLKENFNTAKLKLQNLWSHLQQALEMADLQHLSRFLSDEVRWYQGQEAMWRATDMKNHNELLKLNRELMAIVHVYGELDQEKAKTLALRVQNARLQYELEKCAPDHILTIFTDPIDL</sequence>
<name>A0A9P5Y1C6_9AGAR</name>
<evidence type="ECO:0000256" key="1">
    <source>
        <dbReference type="SAM" id="Coils"/>
    </source>
</evidence>
<keyword evidence="3" id="KW-1185">Reference proteome</keyword>
<accession>A0A9P5Y1C6</accession>